<evidence type="ECO:0000313" key="14">
    <source>
        <dbReference type="Proteomes" id="UP000294847"/>
    </source>
</evidence>
<evidence type="ECO:0000256" key="4">
    <source>
        <dbReference type="ARBA" id="ARBA00022824"/>
    </source>
</evidence>
<evidence type="ECO:0000256" key="5">
    <source>
        <dbReference type="ARBA" id="ARBA00022892"/>
    </source>
</evidence>
<organism evidence="13 14">
    <name type="scientific">Pyricularia oryzae</name>
    <name type="common">Rice blast fungus</name>
    <name type="synonym">Magnaporthe oryzae</name>
    <dbReference type="NCBI Taxonomy" id="318829"/>
    <lineage>
        <taxon>Eukaryota</taxon>
        <taxon>Fungi</taxon>
        <taxon>Dikarya</taxon>
        <taxon>Ascomycota</taxon>
        <taxon>Pezizomycotina</taxon>
        <taxon>Sordariomycetes</taxon>
        <taxon>Sordariomycetidae</taxon>
        <taxon>Magnaporthales</taxon>
        <taxon>Pyriculariaceae</taxon>
        <taxon>Pyricularia</taxon>
    </lineage>
</organism>
<dbReference type="Proteomes" id="UP000294847">
    <property type="component" value="Chromosome 2"/>
</dbReference>
<evidence type="ECO:0000256" key="11">
    <source>
        <dbReference type="SAM" id="Phobius"/>
    </source>
</evidence>
<sequence length="433" mass="47100">MSLRTLQERLVQLQETTSQIRTLIDRLGSLKLQPGSVPLGDDSDSHYDDGNVVTELGVEITQGLRETEEDLDLLREEVADLKPGRDGSEAQKDRNRLRESADRLGAELKRCRICFRKAQLSARQRLAAAQRAERAMLVASYAAPPPQSRSDASSPVLQQQGGQQQQQPPPPPRRRHHQQRSTVGNDPQDQVVGAAHNVTSSLRRTHDLMAAELARSAYAAQALAESTAAMRELDQRYSGLDGMLAASRDLLGTLLRSQKSDTWYLQTALYMLLATAAWLVFRRLLYGPMWWFVWLPLRLLGIGVGGGASLVSKGMSGSGASIEVAGTAGSATVVDMGGAASVPTARVGAAEKAGRKEASDPESEFEKVGKVIDEAKADADETTIESAKGQDVYHESEGNPKKRMWQEPEEAAKQAASFAGDEDKSGERVKDEL</sequence>
<evidence type="ECO:0000256" key="10">
    <source>
        <dbReference type="SAM" id="MobiDB-lite"/>
    </source>
</evidence>
<evidence type="ECO:0000256" key="6">
    <source>
        <dbReference type="ARBA" id="ARBA00022989"/>
    </source>
</evidence>
<keyword evidence="5" id="KW-0931">ER-Golgi transport</keyword>
<evidence type="ECO:0000256" key="7">
    <source>
        <dbReference type="ARBA" id="ARBA00023054"/>
    </source>
</evidence>
<dbReference type="VEuPathDB" id="FungiDB:M_BR32_EuGene_00012371"/>
<name>A0A4P7N2B3_PYROR</name>
<evidence type="ECO:0000313" key="13">
    <source>
        <dbReference type="EMBL" id="QBZ56423.1"/>
    </source>
</evidence>
<feature type="compositionally biased region" description="Polar residues" evidence="10">
    <location>
        <begin position="148"/>
        <end position="157"/>
    </location>
</feature>
<evidence type="ECO:0000256" key="9">
    <source>
        <dbReference type="ARBA" id="ARBA00037934"/>
    </source>
</evidence>
<dbReference type="InterPro" id="IPR005606">
    <property type="entry name" value="Sec20"/>
</dbReference>
<dbReference type="Pfam" id="PF03908">
    <property type="entry name" value="Sec20"/>
    <property type="match status" value="1"/>
</dbReference>
<feature type="compositionally biased region" description="Basic and acidic residues" evidence="10">
    <location>
        <begin position="421"/>
        <end position="433"/>
    </location>
</feature>
<feature type="region of interest" description="Disordered" evidence="10">
    <location>
        <begin position="351"/>
        <end position="433"/>
    </location>
</feature>
<protein>
    <recommendedName>
        <fullName evidence="12">Sec20 C-terminal domain-containing protein</fullName>
    </recommendedName>
</protein>
<keyword evidence="8 11" id="KW-0472">Membrane</keyword>
<comment type="subcellular location">
    <subcellularLocation>
        <location evidence="1">Endoplasmic reticulum membrane</location>
        <topology evidence="1">Single-pass type IV membrane protein</topology>
    </subcellularLocation>
</comment>
<feature type="domain" description="Sec20 C-terminal" evidence="12">
    <location>
        <begin position="195"/>
        <end position="284"/>
    </location>
</feature>
<dbReference type="InterPro" id="IPR056173">
    <property type="entry name" value="Sec20_C"/>
</dbReference>
<dbReference type="GO" id="GO:0006890">
    <property type="term" value="P:retrograde vesicle-mediated transport, Golgi to endoplasmic reticulum"/>
    <property type="evidence" value="ECO:0007669"/>
    <property type="project" value="InterPro"/>
</dbReference>
<keyword evidence="6 11" id="KW-1133">Transmembrane helix</keyword>
<keyword evidence="7" id="KW-0175">Coiled coil</keyword>
<reference evidence="13 14" key="1">
    <citation type="journal article" date="2019" name="Mol. Biol. Evol.">
        <title>Blast fungal genomes show frequent chromosomal changes, gene gains and losses, and effector gene turnover.</title>
        <authorList>
            <person name="Gomez Luciano L.B."/>
            <person name="Jason Tsai I."/>
            <person name="Chuma I."/>
            <person name="Tosa Y."/>
            <person name="Chen Y.H."/>
            <person name="Li J.Y."/>
            <person name="Li M.Y."/>
            <person name="Jade Lu M.Y."/>
            <person name="Nakayashiki H."/>
            <person name="Li W.H."/>
        </authorList>
    </citation>
    <scope>NUCLEOTIDE SEQUENCE [LARGE SCALE GENOMIC DNA]</scope>
    <source>
        <strain evidence="13">MZ5-1-6</strain>
    </source>
</reference>
<gene>
    <name evidence="13" type="ORF">PoMZ_01329</name>
</gene>
<dbReference type="GO" id="GO:0005484">
    <property type="term" value="F:SNAP receptor activity"/>
    <property type="evidence" value="ECO:0007669"/>
    <property type="project" value="InterPro"/>
</dbReference>
<dbReference type="GO" id="GO:0005789">
    <property type="term" value="C:endoplasmic reticulum membrane"/>
    <property type="evidence" value="ECO:0007669"/>
    <property type="project" value="UniProtKB-SubCell"/>
</dbReference>
<dbReference type="EMBL" id="CP034205">
    <property type="protein sequence ID" value="QBZ56423.1"/>
    <property type="molecule type" value="Genomic_DNA"/>
</dbReference>
<dbReference type="PANTHER" id="PTHR12825">
    <property type="entry name" value="BNIP1-RELATED"/>
    <property type="match status" value="1"/>
</dbReference>
<keyword evidence="4" id="KW-0256">Endoplasmic reticulum</keyword>
<accession>A0A4P7N2B3</accession>
<evidence type="ECO:0000256" key="2">
    <source>
        <dbReference type="ARBA" id="ARBA00022448"/>
    </source>
</evidence>
<evidence type="ECO:0000256" key="3">
    <source>
        <dbReference type="ARBA" id="ARBA00022692"/>
    </source>
</evidence>
<keyword evidence="2" id="KW-0813">Transport</keyword>
<proteinExistence type="inferred from homology"/>
<evidence type="ECO:0000259" key="12">
    <source>
        <dbReference type="Pfam" id="PF03908"/>
    </source>
</evidence>
<comment type="similarity">
    <text evidence="9">Belongs to the SEC20 family.</text>
</comment>
<dbReference type="AlphaFoldDB" id="A0A4P7N2B3"/>
<feature type="compositionally biased region" description="Basic and acidic residues" evidence="10">
    <location>
        <begin position="391"/>
        <end position="412"/>
    </location>
</feature>
<dbReference type="GO" id="GO:0031201">
    <property type="term" value="C:SNARE complex"/>
    <property type="evidence" value="ECO:0007669"/>
    <property type="project" value="TreeGrafter"/>
</dbReference>
<evidence type="ECO:0000256" key="8">
    <source>
        <dbReference type="ARBA" id="ARBA00023136"/>
    </source>
</evidence>
<feature type="transmembrane region" description="Helical" evidence="11">
    <location>
        <begin position="263"/>
        <end position="285"/>
    </location>
</feature>
<feature type="compositionally biased region" description="Basic and acidic residues" evidence="10">
    <location>
        <begin position="352"/>
        <end position="379"/>
    </location>
</feature>
<feature type="region of interest" description="Disordered" evidence="10">
    <location>
        <begin position="79"/>
        <end position="98"/>
    </location>
</feature>
<feature type="transmembrane region" description="Helical" evidence="11">
    <location>
        <begin position="291"/>
        <end position="311"/>
    </location>
</feature>
<dbReference type="Gene3D" id="1.20.58.70">
    <property type="match status" value="1"/>
</dbReference>
<evidence type="ECO:0000256" key="1">
    <source>
        <dbReference type="ARBA" id="ARBA00004163"/>
    </source>
</evidence>
<feature type="region of interest" description="Disordered" evidence="10">
    <location>
        <begin position="142"/>
        <end position="189"/>
    </location>
</feature>
<keyword evidence="3 11" id="KW-0812">Transmembrane</keyword>
<dbReference type="PANTHER" id="PTHR12825:SF0">
    <property type="entry name" value="VESICLE TRANSPORT PROTEIN SEC20"/>
    <property type="match status" value="1"/>
</dbReference>